<sequence>EIISLGKVVWDRDAFHTERHIWPLGYQVKRQYRSMTNPNTTTTYTGTILEKDDHPWFLLEAEDNPGHVLEAGSPTGVWTTCVKAANSHRPDPHSGAASGPDYFGLNNPTVAMMVQSLPNVEKCRNY</sequence>
<dbReference type="EMBL" id="ML002439">
    <property type="protein sequence ID" value="RKP37844.1"/>
    <property type="molecule type" value="Genomic_DNA"/>
</dbReference>
<dbReference type="Pfam" id="PF05965">
    <property type="entry name" value="FYRC"/>
    <property type="match status" value="1"/>
</dbReference>
<keyword evidence="4" id="KW-1185">Reference proteome</keyword>
<organism evidence="3 4">
    <name type="scientific">Dimargaris cristalligena</name>
    <dbReference type="NCBI Taxonomy" id="215637"/>
    <lineage>
        <taxon>Eukaryota</taxon>
        <taxon>Fungi</taxon>
        <taxon>Fungi incertae sedis</taxon>
        <taxon>Zoopagomycota</taxon>
        <taxon>Kickxellomycotina</taxon>
        <taxon>Dimargaritomycetes</taxon>
        <taxon>Dimargaritales</taxon>
        <taxon>Dimargaritaceae</taxon>
        <taxon>Dimargaris</taxon>
    </lineage>
</organism>
<evidence type="ECO:0000256" key="1">
    <source>
        <dbReference type="ARBA" id="ARBA00004123"/>
    </source>
</evidence>
<dbReference type="STRING" id="215637.A0A4P9ZW44"/>
<feature type="non-terminal residue" evidence="3">
    <location>
        <position position="1"/>
    </location>
</feature>
<accession>A0A4P9ZW44</accession>
<dbReference type="InterPro" id="IPR003888">
    <property type="entry name" value="FYrich_N"/>
</dbReference>
<dbReference type="GO" id="GO:0005634">
    <property type="term" value="C:nucleus"/>
    <property type="evidence" value="ECO:0007669"/>
    <property type="project" value="UniProtKB-SubCell"/>
</dbReference>
<dbReference type="Gene3D" id="3.30.160.360">
    <property type="match status" value="1"/>
</dbReference>
<dbReference type="GO" id="GO:0051726">
    <property type="term" value="P:regulation of cell cycle"/>
    <property type="evidence" value="ECO:0007669"/>
    <property type="project" value="TreeGrafter"/>
</dbReference>
<dbReference type="PROSITE" id="PS51542">
    <property type="entry name" value="FYRN"/>
    <property type="match status" value="1"/>
</dbReference>
<evidence type="ECO:0000313" key="3">
    <source>
        <dbReference type="EMBL" id="RKP37844.1"/>
    </source>
</evidence>
<feature type="non-terminal residue" evidence="3">
    <location>
        <position position="126"/>
    </location>
</feature>
<gene>
    <name evidence="3" type="ORF">BJ085DRAFT_1377</name>
</gene>
<dbReference type="PANTHER" id="PTHR22715">
    <property type="entry name" value="TRANSFORMING GROWTH FACTOR BETA REGULATED GENE 1"/>
    <property type="match status" value="1"/>
</dbReference>
<keyword evidence="2" id="KW-0539">Nucleus</keyword>
<reference evidence="4" key="1">
    <citation type="journal article" date="2018" name="Nat. Microbiol.">
        <title>Leveraging single-cell genomics to expand the fungal tree of life.</title>
        <authorList>
            <person name="Ahrendt S.R."/>
            <person name="Quandt C.A."/>
            <person name="Ciobanu D."/>
            <person name="Clum A."/>
            <person name="Salamov A."/>
            <person name="Andreopoulos B."/>
            <person name="Cheng J.F."/>
            <person name="Woyke T."/>
            <person name="Pelin A."/>
            <person name="Henrissat B."/>
            <person name="Reynolds N.K."/>
            <person name="Benny G.L."/>
            <person name="Smith M.E."/>
            <person name="James T.Y."/>
            <person name="Grigoriev I.V."/>
        </authorList>
    </citation>
    <scope>NUCLEOTIDE SEQUENCE [LARGE SCALE GENOMIC DNA]</scope>
    <source>
        <strain evidence="4">RSA 468</strain>
    </source>
</reference>
<dbReference type="InterPro" id="IPR040092">
    <property type="entry name" value="TBRG1"/>
</dbReference>
<dbReference type="PROSITE" id="PS51543">
    <property type="entry name" value="FYRC"/>
    <property type="match status" value="1"/>
</dbReference>
<protein>
    <submittedName>
        <fullName evidence="3">F/Y-rich N-terminus-domain-containing protein</fullName>
    </submittedName>
</protein>
<dbReference type="AlphaFoldDB" id="A0A4P9ZW44"/>
<dbReference type="Proteomes" id="UP000268162">
    <property type="component" value="Unassembled WGS sequence"/>
</dbReference>
<dbReference type="PANTHER" id="PTHR22715:SF0">
    <property type="entry name" value="TRANSFORMING GROWTH FACTOR BETA REGULATOR 1"/>
    <property type="match status" value="1"/>
</dbReference>
<dbReference type="Pfam" id="PF05964">
    <property type="entry name" value="FYRN"/>
    <property type="match status" value="1"/>
</dbReference>
<name>A0A4P9ZW44_9FUNG</name>
<proteinExistence type="predicted"/>
<dbReference type="InterPro" id="IPR003889">
    <property type="entry name" value="FYrich_C"/>
</dbReference>
<dbReference type="SMART" id="SM00541">
    <property type="entry name" value="FYRN"/>
    <property type="match status" value="1"/>
</dbReference>
<evidence type="ECO:0000256" key="2">
    <source>
        <dbReference type="ARBA" id="ARBA00023242"/>
    </source>
</evidence>
<evidence type="ECO:0000313" key="4">
    <source>
        <dbReference type="Proteomes" id="UP000268162"/>
    </source>
</evidence>
<comment type="subcellular location">
    <subcellularLocation>
        <location evidence="1">Nucleus</location>
    </subcellularLocation>
</comment>